<dbReference type="Pfam" id="PF13517">
    <property type="entry name" value="FG-GAP_3"/>
    <property type="match status" value="3"/>
</dbReference>
<dbReference type="SUPFAM" id="SSF69318">
    <property type="entry name" value="Integrin alpha N-terminal domain"/>
    <property type="match status" value="2"/>
</dbReference>
<dbReference type="Gene3D" id="2.130.10.130">
    <property type="entry name" value="Integrin alpha, N-terminal"/>
    <property type="match status" value="2"/>
</dbReference>
<dbReference type="InterPro" id="IPR013517">
    <property type="entry name" value="FG-GAP"/>
</dbReference>
<dbReference type="EMBL" id="JAALDL010000024">
    <property type="protein sequence ID" value="NGO00135.1"/>
    <property type="molecule type" value="Genomic_DNA"/>
</dbReference>
<dbReference type="InterPro" id="IPR028994">
    <property type="entry name" value="Integrin_alpha_N"/>
</dbReference>
<dbReference type="PANTHER" id="PTHR44103:SF1">
    <property type="entry name" value="PROPROTEIN CONVERTASE P"/>
    <property type="match status" value="1"/>
</dbReference>
<keyword evidence="3" id="KW-1185">Reference proteome</keyword>
<organism evidence="2 3">
    <name type="scientific">Grimontia sedimenti</name>
    <dbReference type="NCBI Taxonomy" id="2711294"/>
    <lineage>
        <taxon>Bacteria</taxon>
        <taxon>Pseudomonadati</taxon>
        <taxon>Pseudomonadota</taxon>
        <taxon>Gammaproteobacteria</taxon>
        <taxon>Vibrionales</taxon>
        <taxon>Vibrionaceae</taxon>
        <taxon>Grimontia</taxon>
    </lineage>
</organism>
<reference evidence="2 3" key="1">
    <citation type="submission" date="2020-02" db="EMBL/GenBank/DDBJ databases">
        <title>The draft genome of Grimontia sedimenta sp. nov., isolated from benthic sediments near coral reefs south of Kuwait.</title>
        <authorList>
            <person name="Mahmoud H.M."/>
            <person name="Jose L."/>
            <person name="Eapen S."/>
        </authorList>
    </citation>
    <scope>NUCLEOTIDE SEQUENCE [LARGE SCALE GENOMIC DNA]</scope>
    <source>
        <strain evidence="2 3">S25</strain>
    </source>
</reference>
<keyword evidence="1" id="KW-0732">Signal</keyword>
<dbReference type="Proteomes" id="UP000473008">
    <property type="component" value="Unassembled WGS sequence"/>
</dbReference>
<dbReference type="PANTHER" id="PTHR44103">
    <property type="entry name" value="PROPROTEIN CONVERTASE P"/>
    <property type="match status" value="1"/>
</dbReference>
<evidence type="ECO:0000313" key="2">
    <source>
        <dbReference type="EMBL" id="NGO00135.1"/>
    </source>
</evidence>
<proteinExistence type="predicted"/>
<name>A0A6M1RJ04_9GAMM</name>
<protein>
    <submittedName>
        <fullName evidence="2">VCBS repeat-containing protein</fullName>
    </submittedName>
</protein>
<comment type="caution">
    <text evidence="2">The sequence shown here is derived from an EMBL/GenBank/DDBJ whole genome shotgun (WGS) entry which is preliminary data.</text>
</comment>
<accession>A0A6M1RJ04</accession>
<evidence type="ECO:0000256" key="1">
    <source>
        <dbReference type="ARBA" id="ARBA00022729"/>
    </source>
</evidence>
<dbReference type="RefSeq" id="WP_165018422.1">
    <property type="nucleotide sequence ID" value="NZ_JAALDL010000024.1"/>
</dbReference>
<dbReference type="AlphaFoldDB" id="A0A6M1RJ04"/>
<sequence length="823" mass="89373">MKKTLISTLVASVLLSGCGSDDNQVTSNATPLDVQTTFSARYIQTLPGKNQQAAAYIAPVEDAQYAAQKTQVRYLGQLEVTNVDTGAEQVFDWPVTQTVDADGNVTTTSHRALTLKPGTYDFALLLTTEGANPKQYLAKALGHEVLEGEQPAIEFVVEPNLGDTITNFDEIDYVSKLAFQWKAEELAGLNKPQFGLSVNGGDEQVFEINKETGLAEITMNVEPGEYTLSLRLYDGDLMVGQNEEDSTVNFVEGENAQTDIVPIQADVVFEVDEIKDRGTFAFNVPDVLIEEVGGLENLTLKATITAGGIEAQERVLDILDVNGSHIAKDMFETGGADKVGVYLAFYDTQHSQDLAELTPFTSCTTDVTVEANQTLGCKVALKRESIITNRILGTLRINAVNENWTPAEGADVLLNGEKIGVTGSEIGAGTFKTHLVAGEYQVEVRSGVSTAQDTLSIAPLSVENIPLTLVRNSEVGAGTFVELHTYRPENFFDHGATGDLNGDGNIDLALALEDNRVQIFYGDGSGVFPTSSLIDVAYPSTRIKIVDINGDGKNDLLMSASFKAENGGLMIYENKGDNQYTLRQTLEALAQSYVDQQSLEAVDINNDGNLEILASTSRTHFGIFKLNADNHFELNSTYSTDTARAIAVGDVNNDGYVDIWADSLLVNDGNGNFTFKNISLGSANIATVQFADFNGDEHLDLLATDWYDGETIVFTNDGFANFNTSHTVSTHNPDRNLPAVGDIDLDGHQDIVMMNRALDPTTGREKAALYRYIGNKHTDFTEHKIQSTTYPDKMLLADIDNDGDLDLIGLGFKVSVFKNTPTH</sequence>
<gene>
    <name evidence="2" type="ORF">G5S52_21655</name>
</gene>
<dbReference type="PROSITE" id="PS51257">
    <property type="entry name" value="PROKAR_LIPOPROTEIN"/>
    <property type="match status" value="1"/>
</dbReference>
<evidence type="ECO:0000313" key="3">
    <source>
        <dbReference type="Proteomes" id="UP000473008"/>
    </source>
</evidence>